<evidence type="ECO:0000256" key="3">
    <source>
        <dbReference type="ARBA" id="ARBA00022583"/>
    </source>
</evidence>
<dbReference type="Pfam" id="PF00058">
    <property type="entry name" value="Ldl_recept_b"/>
    <property type="match status" value="2"/>
</dbReference>
<dbReference type="GO" id="GO:0043235">
    <property type="term" value="C:receptor complex"/>
    <property type="evidence" value="ECO:0007669"/>
    <property type="project" value="TreeGrafter"/>
</dbReference>
<dbReference type="Pfam" id="PF00057">
    <property type="entry name" value="Ldl_recept_a"/>
    <property type="match status" value="3"/>
</dbReference>
<comment type="caution">
    <text evidence="12">Lacks conserved residue(s) required for the propagation of feature annotation.</text>
</comment>
<feature type="domain" description="EGF-like" evidence="16">
    <location>
        <begin position="282"/>
        <end position="297"/>
    </location>
</feature>
<dbReference type="Gene3D" id="2.10.25.10">
    <property type="entry name" value="Laminin"/>
    <property type="match status" value="2"/>
</dbReference>
<keyword evidence="3" id="KW-0254">Endocytosis</keyword>
<dbReference type="InterPro" id="IPR001881">
    <property type="entry name" value="EGF-like_Ca-bd_dom"/>
</dbReference>
<dbReference type="SMART" id="SM00181">
    <property type="entry name" value="EGF"/>
    <property type="match status" value="3"/>
</dbReference>
<dbReference type="InterPro" id="IPR000742">
    <property type="entry name" value="EGF"/>
</dbReference>
<evidence type="ECO:0000256" key="2">
    <source>
        <dbReference type="ARBA" id="ARBA00022536"/>
    </source>
</evidence>
<keyword evidence="11" id="KW-0325">Glycoprotein</keyword>
<feature type="disulfide bond" evidence="12">
    <location>
        <begin position="145"/>
        <end position="160"/>
    </location>
</feature>
<evidence type="ECO:0000256" key="9">
    <source>
        <dbReference type="ARBA" id="ARBA00023157"/>
    </source>
</evidence>
<feature type="repeat" description="LDL-receptor class B" evidence="13">
    <location>
        <begin position="478"/>
        <end position="520"/>
    </location>
</feature>
<keyword evidence="7 14" id="KW-1133">Transmembrane helix</keyword>
<dbReference type="PROSITE" id="PS50068">
    <property type="entry name" value="LDLRA_2"/>
    <property type="match status" value="3"/>
</dbReference>
<comment type="caution">
    <text evidence="17">The sequence shown here is derived from an EMBL/GenBank/DDBJ whole genome shotgun (WGS) entry which is preliminary data.</text>
</comment>
<comment type="subcellular location">
    <subcellularLocation>
        <location evidence="1">Membrane</location>
        <topology evidence="1">Single-pass type I membrane protein</topology>
    </subcellularLocation>
</comment>
<dbReference type="CDD" id="cd00112">
    <property type="entry name" value="LDLa"/>
    <property type="match status" value="3"/>
</dbReference>
<keyword evidence="4 14" id="KW-0812">Transmembrane</keyword>
<dbReference type="InterPro" id="IPR036055">
    <property type="entry name" value="LDL_receptor-like_sf"/>
</dbReference>
<feature type="disulfide bond" evidence="12">
    <location>
        <begin position="65"/>
        <end position="83"/>
    </location>
</feature>
<evidence type="ECO:0000256" key="14">
    <source>
        <dbReference type="SAM" id="Phobius"/>
    </source>
</evidence>
<dbReference type="Gene3D" id="2.120.10.30">
    <property type="entry name" value="TolB, C-terminal domain"/>
    <property type="match status" value="1"/>
</dbReference>
<dbReference type="InterPro" id="IPR000033">
    <property type="entry name" value="LDLR_classB_rpt"/>
</dbReference>
<proteinExistence type="predicted"/>
<dbReference type="Proteomes" id="UP000192578">
    <property type="component" value="Unassembled WGS sequence"/>
</dbReference>
<dbReference type="PROSITE" id="PS01209">
    <property type="entry name" value="LDLRA_1"/>
    <property type="match status" value="2"/>
</dbReference>
<dbReference type="SMART" id="SM00192">
    <property type="entry name" value="LDLa"/>
    <property type="match status" value="3"/>
</dbReference>
<gene>
    <name evidence="17" type="ORF">BV898_12127</name>
</gene>
<dbReference type="PRINTS" id="PR00261">
    <property type="entry name" value="LDLRECEPTOR"/>
</dbReference>
<dbReference type="InterPro" id="IPR018097">
    <property type="entry name" value="EGF_Ca-bd_CS"/>
</dbReference>
<dbReference type="GO" id="GO:0006898">
    <property type="term" value="P:receptor-mediated endocytosis"/>
    <property type="evidence" value="ECO:0007669"/>
    <property type="project" value="TreeGrafter"/>
</dbReference>
<evidence type="ECO:0000256" key="15">
    <source>
        <dbReference type="SAM" id="SignalP"/>
    </source>
</evidence>
<keyword evidence="8 14" id="KW-0472">Membrane</keyword>
<evidence type="ECO:0000256" key="4">
    <source>
        <dbReference type="ARBA" id="ARBA00022692"/>
    </source>
</evidence>
<dbReference type="InterPro" id="IPR023415">
    <property type="entry name" value="LDLR_class-A_CS"/>
</dbReference>
<keyword evidence="10 17" id="KW-0675">Receptor</keyword>
<feature type="chain" id="PRO_5012890329" evidence="15">
    <location>
        <begin position="32"/>
        <end position="786"/>
    </location>
</feature>
<dbReference type="Pfam" id="PF07645">
    <property type="entry name" value="EGF_CA"/>
    <property type="match status" value="1"/>
</dbReference>
<dbReference type="OrthoDB" id="8831087at2759"/>
<sequence>MNMTDTNNFQSRRLVSLAFIITCYAPCLTEADWLSGPGGSYWRSVPEVYGTTTAAPACQPGFFRCNSGKCIYNNWVCDGASDCPSGEDERPFGLSCQKSYFDTKRGTTMPTRTTTTSAPVIQSCATGWFRCDSGNRDCVHSRYVCDGDRDCTDGSDELSCSGVTRGPPPNTTTCQYGEIFCMLQNMTNGCVPLAKLCDNQTDCQDGSDEGVHCRTACSLNNGNCSDTCHPTPGGPFCSCPLGLTRDANERTCTDIDECLSINATTTHPCSQACNNTRGSFTCMCAEGFLLDADGVSCEPDGNPLLIYASAGRLHWVTPKGSLHDLVVEGARSFVTVGIDFLAEENSTTIFYADSKRNEILQVDVEAKTEQVVLGGLRCPDGLALDWVSLNLYYVDSENEVLGVCALRDQTAYCTKILSDRLESPRAVAVHPAERVIFFTQWGWEAKIERAWLDGSNRVDLVTTKLSWPNALAIDYIQNRLYWIDAKLDRIESVKFDGLDRRTSLHLPGSHPYGLTILGERLYWSEWASSSIRSAPLNGSSNSTVHLTDRRPLGIVAMHPSRQPPASSPCDTTRPNPCHHICLALWGANLHHICLCHAGFRLSGGVCMPLGTTPGEPPRVLVHGREGHLNATTVCRTSRDCNCTLDEAETPEEVCVCLQSRCTTPQPTRRRTISPPTEESKQFVSAAGLMVTNTALAFIICGAILCVLVLILLAVILARKHRRGSTSHSTDLLNEDSASQCTHSSGVGDFFAKINYRKAQKATPTFAVNFHQDKTSDDGVPTVSGNF</sequence>
<dbReference type="PROSITE" id="PS51120">
    <property type="entry name" value="LDLRB"/>
    <property type="match status" value="2"/>
</dbReference>
<keyword evidence="17" id="KW-0449">Lipoprotein</keyword>
<evidence type="ECO:0000313" key="17">
    <source>
        <dbReference type="EMBL" id="OQV13657.1"/>
    </source>
</evidence>
<evidence type="ECO:0000256" key="6">
    <source>
        <dbReference type="ARBA" id="ARBA00022737"/>
    </source>
</evidence>
<feature type="signal peptide" evidence="15">
    <location>
        <begin position="1"/>
        <end position="31"/>
    </location>
</feature>
<evidence type="ECO:0000256" key="5">
    <source>
        <dbReference type="ARBA" id="ARBA00022729"/>
    </source>
</evidence>
<dbReference type="EMBL" id="MTYJ01000119">
    <property type="protein sequence ID" value="OQV13657.1"/>
    <property type="molecule type" value="Genomic_DNA"/>
</dbReference>
<dbReference type="Pfam" id="PF14670">
    <property type="entry name" value="FXa_inhibition"/>
    <property type="match status" value="1"/>
</dbReference>
<accession>A0A1W0WEQ5</accession>
<dbReference type="SUPFAM" id="SSF63825">
    <property type="entry name" value="YWTD domain"/>
    <property type="match status" value="1"/>
</dbReference>
<evidence type="ECO:0000256" key="13">
    <source>
        <dbReference type="PROSITE-ProRule" id="PRU00461"/>
    </source>
</evidence>
<evidence type="ECO:0000256" key="11">
    <source>
        <dbReference type="ARBA" id="ARBA00023180"/>
    </source>
</evidence>
<keyword evidence="9 12" id="KW-1015">Disulfide bond</keyword>
<dbReference type="PROSITE" id="PS01187">
    <property type="entry name" value="EGF_CA"/>
    <property type="match status" value="1"/>
</dbReference>
<dbReference type="SMART" id="SM00179">
    <property type="entry name" value="EGF_CA"/>
    <property type="match status" value="2"/>
</dbReference>
<dbReference type="AlphaFoldDB" id="A0A1W0WEQ5"/>
<feature type="disulfide bond" evidence="12">
    <location>
        <begin position="58"/>
        <end position="70"/>
    </location>
</feature>
<organism evidence="17 18">
    <name type="scientific">Hypsibius exemplaris</name>
    <name type="common">Freshwater tardigrade</name>
    <dbReference type="NCBI Taxonomy" id="2072580"/>
    <lineage>
        <taxon>Eukaryota</taxon>
        <taxon>Metazoa</taxon>
        <taxon>Ecdysozoa</taxon>
        <taxon>Tardigrada</taxon>
        <taxon>Eutardigrada</taxon>
        <taxon>Parachela</taxon>
        <taxon>Hypsibioidea</taxon>
        <taxon>Hypsibiidae</taxon>
        <taxon>Hypsibius</taxon>
    </lineage>
</organism>
<dbReference type="PANTHER" id="PTHR22722">
    <property type="entry name" value="LOW-DENSITY LIPOPROTEIN RECEPTOR-RELATED PROTEIN 2-RELATED"/>
    <property type="match status" value="1"/>
</dbReference>
<evidence type="ECO:0000313" key="18">
    <source>
        <dbReference type="Proteomes" id="UP000192578"/>
    </source>
</evidence>
<evidence type="ECO:0000256" key="10">
    <source>
        <dbReference type="ARBA" id="ARBA00023170"/>
    </source>
</evidence>
<dbReference type="InterPro" id="IPR051221">
    <property type="entry name" value="LDLR-related"/>
</dbReference>
<dbReference type="SUPFAM" id="SSF57424">
    <property type="entry name" value="LDL receptor-like module"/>
    <property type="match status" value="3"/>
</dbReference>
<feature type="repeat" description="LDL-receptor class B" evidence="13">
    <location>
        <begin position="434"/>
        <end position="477"/>
    </location>
</feature>
<keyword evidence="18" id="KW-1185">Reference proteome</keyword>
<keyword evidence="5 15" id="KW-0732">Signal</keyword>
<dbReference type="Gene3D" id="4.10.400.10">
    <property type="entry name" value="Low-density Lipoprotein Receptor"/>
    <property type="match status" value="3"/>
</dbReference>
<name>A0A1W0WEQ5_HYPEX</name>
<evidence type="ECO:0000256" key="7">
    <source>
        <dbReference type="ARBA" id="ARBA00022989"/>
    </source>
</evidence>
<keyword evidence="2" id="KW-0245">EGF-like domain</keyword>
<dbReference type="InterPro" id="IPR002172">
    <property type="entry name" value="LDrepeatLR_classA_rpt"/>
</dbReference>
<dbReference type="PANTHER" id="PTHR22722:SF14">
    <property type="entry name" value="MEGALIN, ISOFORM A"/>
    <property type="match status" value="1"/>
</dbReference>
<dbReference type="SUPFAM" id="SSF57196">
    <property type="entry name" value="EGF/Laminin"/>
    <property type="match status" value="2"/>
</dbReference>
<dbReference type="SMART" id="SM00135">
    <property type="entry name" value="LY"/>
    <property type="match status" value="4"/>
</dbReference>
<protein>
    <submittedName>
        <fullName evidence="17">Low-density lipoprotein receptor-related protein 4</fullName>
    </submittedName>
</protein>
<dbReference type="InterPro" id="IPR049883">
    <property type="entry name" value="NOTCH1_EGF-like"/>
</dbReference>
<evidence type="ECO:0000256" key="1">
    <source>
        <dbReference type="ARBA" id="ARBA00004479"/>
    </source>
</evidence>
<reference evidence="18" key="1">
    <citation type="submission" date="2017-01" db="EMBL/GenBank/DDBJ databases">
        <title>Comparative genomics of anhydrobiosis in the tardigrade Hypsibius dujardini.</title>
        <authorList>
            <person name="Yoshida Y."/>
            <person name="Koutsovoulos G."/>
            <person name="Laetsch D."/>
            <person name="Stevens L."/>
            <person name="Kumar S."/>
            <person name="Horikawa D."/>
            <person name="Ishino K."/>
            <person name="Komine S."/>
            <person name="Tomita M."/>
            <person name="Blaxter M."/>
            <person name="Arakawa K."/>
        </authorList>
    </citation>
    <scope>NUCLEOTIDE SEQUENCE [LARGE SCALE GENOMIC DNA]</scope>
    <source>
        <strain evidence="18">Z151</strain>
    </source>
</reference>
<evidence type="ECO:0000259" key="16">
    <source>
        <dbReference type="PROSITE" id="PS01186"/>
    </source>
</evidence>
<feature type="transmembrane region" description="Helical" evidence="14">
    <location>
        <begin position="694"/>
        <end position="717"/>
    </location>
</feature>
<dbReference type="GO" id="GO:0042562">
    <property type="term" value="F:hormone binding"/>
    <property type="evidence" value="ECO:0007669"/>
    <property type="project" value="TreeGrafter"/>
</dbReference>
<dbReference type="FunFam" id="2.10.25.10:FF:000009">
    <property type="entry name" value="Low-density lipoprotein receptor isoform 1"/>
    <property type="match status" value="1"/>
</dbReference>
<evidence type="ECO:0000256" key="8">
    <source>
        <dbReference type="ARBA" id="ARBA00023136"/>
    </source>
</evidence>
<evidence type="ECO:0000256" key="12">
    <source>
        <dbReference type="PROSITE-ProRule" id="PRU00124"/>
    </source>
</evidence>
<dbReference type="GO" id="GO:0005509">
    <property type="term" value="F:calcium ion binding"/>
    <property type="evidence" value="ECO:0007669"/>
    <property type="project" value="InterPro"/>
</dbReference>
<dbReference type="InterPro" id="IPR011042">
    <property type="entry name" value="6-blade_b-propeller_TolB-like"/>
</dbReference>
<dbReference type="PROSITE" id="PS01186">
    <property type="entry name" value="EGF_2"/>
    <property type="match status" value="1"/>
</dbReference>
<dbReference type="GO" id="GO:0016324">
    <property type="term" value="C:apical plasma membrane"/>
    <property type="evidence" value="ECO:0007669"/>
    <property type="project" value="TreeGrafter"/>
</dbReference>
<keyword evidence="6" id="KW-0677">Repeat</keyword>
<dbReference type="FunFam" id="2.120.10.30:FF:000241">
    <property type="entry name" value="Low-density lipoprotein receptor-related protein 6"/>
    <property type="match status" value="1"/>
</dbReference>